<dbReference type="Pfam" id="PF13409">
    <property type="entry name" value="GST_N_2"/>
    <property type="match status" value="1"/>
</dbReference>
<dbReference type="Gene3D" id="3.40.30.10">
    <property type="entry name" value="Glutaredoxin"/>
    <property type="match status" value="1"/>
</dbReference>
<dbReference type="EMBL" id="QUTC01012153">
    <property type="protein sequence ID" value="RHY37497.1"/>
    <property type="molecule type" value="Genomic_DNA"/>
</dbReference>
<dbReference type="VEuPathDB" id="FungiDB:H257_18153"/>
<dbReference type="InterPro" id="IPR036249">
    <property type="entry name" value="Thioredoxin-like_sf"/>
</dbReference>
<dbReference type="Pfam" id="PF00043">
    <property type="entry name" value="GST_C"/>
    <property type="match status" value="1"/>
</dbReference>
<dbReference type="Proteomes" id="UP000266643">
    <property type="component" value="Unassembled WGS sequence"/>
</dbReference>
<evidence type="ECO:0000259" key="2">
    <source>
        <dbReference type="PROSITE" id="PS50404"/>
    </source>
</evidence>
<evidence type="ECO:0000313" key="5">
    <source>
        <dbReference type="EMBL" id="RHY37497.1"/>
    </source>
</evidence>
<dbReference type="InterPro" id="IPR004046">
    <property type="entry name" value="GST_C"/>
</dbReference>
<dbReference type="PROSITE" id="PS50404">
    <property type="entry name" value="GST_NTER"/>
    <property type="match status" value="1"/>
</dbReference>
<evidence type="ECO:0000259" key="3">
    <source>
        <dbReference type="PROSITE" id="PS50405"/>
    </source>
</evidence>
<organism evidence="5 7">
    <name type="scientific">Aphanomyces astaci</name>
    <name type="common">Crayfish plague agent</name>
    <dbReference type="NCBI Taxonomy" id="112090"/>
    <lineage>
        <taxon>Eukaryota</taxon>
        <taxon>Sar</taxon>
        <taxon>Stramenopiles</taxon>
        <taxon>Oomycota</taxon>
        <taxon>Saprolegniomycetes</taxon>
        <taxon>Saprolegniales</taxon>
        <taxon>Verrucalvaceae</taxon>
        <taxon>Aphanomyces</taxon>
    </lineage>
</organism>
<dbReference type="SUPFAM" id="SSF47616">
    <property type="entry name" value="GST C-terminal domain-like"/>
    <property type="match status" value="1"/>
</dbReference>
<dbReference type="EMBL" id="QUTA01006977">
    <property type="protein sequence ID" value="RHY08867.1"/>
    <property type="molecule type" value="Genomic_DNA"/>
</dbReference>
<evidence type="ECO:0000313" key="9">
    <source>
        <dbReference type="Proteomes" id="UP000266643"/>
    </source>
</evidence>
<dbReference type="CDD" id="cd00570">
    <property type="entry name" value="GST_N_family"/>
    <property type="match status" value="1"/>
</dbReference>
<dbReference type="EMBL" id="QUTD01004787">
    <property type="protein sequence ID" value="RHY66073.1"/>
    <property type="molecule type" value="Genomic_DNA"/>
</dbReference>
<evidence type="ECO:0000313" key="6">
    <source>
        <dbReference type="EMBL" id="RHY66073.1"/>
    </source>
</evidence>
<dbReference type="SUPFAM" id="SSF52833">
    <property type="entry name" value="Thioredoxin-like"/>
    <property type="match status" value="1"/>
</dbReference>
<comment type="similarity">
    <text evidence="1">Belongs to the GST superfamily.</text>
</comment>
<dbReference type="AlphaFoldDB" id="A0A397C332"/>
<comment type="caution">
    <text evidence="5">The sequence shown here is derived from an EMBL/GenBank/DDBJ whole genome shotgun (WGS) entry which is preliminary data.</text>
</comment>
<evidence type="ECO:0000313" key="7">
    <source>
        <dbReference type="Proteomes" id="UP000265716"/>
    </source>
</evidence>
<proteinExistence type="inferred from homology"/>
<dbReference type="InterPro" id="IPR040079">
    <property type="entry name" value="Glutathione_S-Trfase"/>
</dbReference>
<dbReference type="VEuPathDB" id="FungiDB:H257_18154"/>
<dbReference type="VEuPathDB" id="FungiDB:H257_06625"/>
<name>A0A397C332_APHAT</name>
<dbReference type="PANTHER" id="PTHR44051">
    <property type="entry name" value="GLUTATHIONE S-TRANSFERASE-RELATED"/>
    <property type="match status" value="1"/>
</dbReference>
<dbReference type="InterPro" id="IPR010987">
    <property type="entry name" value="Glutathione-S-Trfase_C-like"/>
</dbReference>
<evidence type="ECO:0000313" key="8">
    <source>
        <dbReference type="Proteomes" id="UP000266239"/>
    </source>
</evidence>
<dbReference type="CDD" id="cd00299">
    <property type="entry name" value="GST_C_family"/>
    <property type="match status" value="1"/>
</dbReference>
<dbReference type="InterPro" id="IPR036282">
    <property type="entry name" value="Glutathione-S-Trfase_C_sf"/>
</dbReference>
<feature type="domain" description="GST C-terminal" evidence="3">
    <location>
        <begin position="296"/>
        <end position="425"/>
    </location>
</feature>
<sequence length="425" mass="47471">MLLRYGSKTRYQYEKSLVRLKAWLQREHPGSLSGGEVVPPLDPAICKGFLAYECVKRGPDGAELDPQQFKSYSAVNGCKSAIKFMYKQANLRVSEELDALLAAEMSTYGVLVKDIGTHSFRKGVASELSNTPGGPEAVNVWLRAGWTLGTVQGRNQRMEAADVKKVNDGAGTPDPIAQPVHNNASAVAQDSSYAICTEEELIQTFAKPGERVLYWGSGSPQAWRVLIALEEKNIEYRSVCASFSSGVLKSPAFRQLNPRMRVPVYVDGTAGVILYECDAILAFLERFYPNPLMPTDPKSFAIAETRLHEANEVLSTVGEMVVYLRRAQSNAKKNIKTNMDMLHAKWNVLETELKLWEMYLDGRQYLVGNDAFLCDVVVFTNVAYAVRCGLQLDGLYPRLAMWYLRMCSRPSVEKTYKPSILGWHL</sequence>
<dbReference type="PANTHER" id="PTHR44051:SF8">
    <property type="entry name" value="GLUTATHIONE S-TRANSFERASE GSTA"/>
    <property type="match status" value="1"/>
</dbReference>
<feature type="domain" description="GST N-terminal" evidence="2">
    <location>
        <begin position="209"/>
        <end position="292"/>
    </location>
</feature>
<dbReference type="Gene3D" id="1.20.1050.10">
    <property type="match status" value="1"/>
</dbReference>
<reference evidence="7 8" key="1">
    <citation type="submission" date="2018-08" db="EMBL/GenBank/DDBJ databases">
        <title>Aphanomyces genome sequencing and annotation.</title>
        <authorList>
            <person name="Minardi D."/>
            <person name="Oidtmann B."/>
            <person name="Van Der Giezen M."/>
            <person name="Studholme D.J."/>
        </authorList>
    </citation>
    <scope>NUCLEOTIDE SEQUENCE [LARGE SCALE GENOMIC DNA]</scope>
    <source>
        <strain evidence="6 9">D2</strain>
        <strain evidence="5 7">SA</strain>
        <strain evidence="4 8">Yx</strain>
    </source>
</reference>
<accession>A0A397C332</accession>
<gene>
    <name evidence="4" type="ORF">DYB25_008952</name>
    <name evidence="6" type="ORF">DYB30_002421</name>
    <name evidence="5" type="ORF">DYB38_004269</name>
</gene>
<dbReference type="Proteomes" id="UP000266239">
    <property type="component" value="Unassembled WGS sequence"/>
</dbReference>
<dbReference type="Proteomes" id="UP000265716">
    <property type="component" value="Unassembled WGS sequence"/>
</dbReference>
<dbReference type="SFLD" id="SFLDS00019">
    <property type="entry name" value="Glutathione_Transferase_(cytos"/>
    <property type="match status" value="1"/>
</dbReference>
<protein>
    <recommendedName>
        <fullName evidence="10">Glutathione S-transferase</fullName>
    </recommendedName>
</protein>
<dbReference type="SFLD" id="SFLDG00358">
    <property type="entry name" value="Main_(cytGST)"/>
    <property type="match status" value="1"/>
</dbReference>
<evidence type="ECO:0008006" key="10">
    <source>
        <dbReference type="Google" id="ProtNLM"/>
    </source>
</evidence>
<evidence type="ECO:0000256" key="1">
    <source>
        <dbReference type="ARBA" id="ARBA00007409"/>
    </source>
</evidence>
<evidence type="ECO:0000313" key="4">
    <source>
        <dbReference type="EMBL" id="RHY08867.1"/>
    </source>
</evidence>
<dbReference type="InterPro" id="IPR004045">
    <property type="entry name" value="Glutathione_S-Trfase_N"/>
</dbReference>
<dbReference type="PROSITE" id="PS50405">
    <property type="entry name" value="GST_CTER"/>
    <property type="match status" value="1"/>
</dbReference>